<feature type="chain" id="PRO_5024399976" evidence="1">
    <location>
        <begin position="32"/>
        <end position="453"/>
    </location>
</feature>
<protein>
    <submittedName>
        <fullName evidence="3">Quinoprotein</fullName>
    </submittedName>
</protein>
<feature type="domain" description="Pyrrolo-quinoline quinone repeat" evidence="2">
    <location>
        <begin position="135"/>
        <end position="369"/>
    </location>
</feature>
<accession>A0A5S3PP15</accession>
<evidence type="ECO:0000313" key="3">
    <source>
        <dbReference type="EMBL" id="TMM54255.1"/>
    </source>
</evidence>
<dbReference type="SMART" id="SM00564">
    <property type="entry name" value="PQQ"/>
    <property type="match status" value="5"/>
</dbReference>
<evidence type="ECO:0000313" key="4">
    <source>
        <dbReference type="Proteomes" id="UP000309550"/>
    </source>
</evidence>
<reference evidence="3 4" key="1">
    <citation type="submission" date="2019-05" db="EMBL/GenBank/DDBJ databases">
        <title>Sulfitobacter sabulilitoris sp. nov., isolated from a marine sand.</title>
        <authorList>
            <person name="Yoon J.-H."/>
        </authorList>
    </citation>
    <scope>NUCLEOTIDE SEQUENCE [LARGE SCALE GENOMIC DNA]</scope>
    <source>
        <strain evidence="3 4">HSMS-29</strain>
    </source>
</reference>
<dbReference type="RefSeq" id="WP_138660429.1">
    <property type="nucleotide sequence ID" value="NZ_VANS01000001.1"/>
</dbReference>
<gene>
    <name evidence="3" type="ORF">FDT80_01255</name>
</gene>
<dbReference type="Pfam" id="PF13360">
    <property type="entry name" value="PQQ_2"/>
    <property type="match status" value="2"/>
</dbReference>
<keyword evidence="4" id="KW-1185">Reference proteome</keyword>
<keyword evidence="1" id="KW-0732">Signal</keyword>
<dbReference type="InterPro" id="IPR002372">
    <property type="entry name" value="PQQ_rpt_dom"/>
</dbReference>
<dbReference type="AlphaFoldDB" id="A0A5S3PP15"/>
<name>A0A5S3PP15_9RHOB</name>
<dbReference type="EMBL" id="VANS01000001">
    <property type="protein sequence ID" value="TMM54255.1"/>
    <property type="molecule type" value="Genomic_DNA"/>
</dbReference>
<dbReference type="Gene3D" id="2.130.10.10">
    <property type="entry name" value="YVTN repeat-like/Quinoprotein amine dehydrogenase"/>
    <property type="match status" value="2"/>
</dbReference>
<evidence type="ECO:0000259" key="2">
    <source>
        <dbReference type="Pfam" id="PF13360"/>
    </source>
</evidence>
<dbReference type="OrthoDB" id="5290752at2"/>
<evidence type="ECO:0000256" key="1">
    <source>
        <dbReference type="SAM" id="SignalP"/>
    </source>
</evidence>
<proteinExistence type="predicted"/>
<organism evidence="3 4">
    <name type="scientific">Sulfitobacter sabulilitoris</name>
    <dbReference type="NCBI Taxonomy" id="2562655"/>
    <lineage>
        <taxon>Bacteria</taxon>
        <taxon>Pseudomonadati</taxon>
        <taxon>Pseudomonadota</taxon>
        <taxon>Alphaproteobacteria</taxon>
        <taxon>Rhodobacterales</taxon>
        <taxon>Roseobacteraceae</taxon>
        <taxon>Sulfitobacter</taxon>
    </lineage>
</organism>
<feature type="domain" description="Pyrrolo-quinoline quinone repeat" evidence="2">
    <location>
        <begin position="390"/>
        <end position="452"/>
    </location>
</feature>
<dbReference type="InterPro" id="IPR011047">
    <property type="entry name" value="Quinoprotein_ADH-like_sf"/>
</dbReference>
<dbReference type="PANTHER" id="PTHR34512">
    <property type="entry name" value="CELL SURFACE PROTEIN"/>
    <property type="match status" value="1"/>
</dbReference>
<dbReference type="Proteomes" id="UP000309550">
    <property type="component" value="Unassembled WGS sequence"/>
</dbReference>
<dbReference type="InterPro" id="IPR018391">
    <property type="entry name" value="PQQ_b-propeller_rpt"/>
</dbReference>
<dbReference type="PANTHER" id="PTHR34512:SF30">
    <property type="entry name" value="OUTER MEMBRANE PROTEIN ASSEMBLY FACTOR BAMB"/>
    <property type="match status" value="1"/>
</dbReference>
<comment type="caution">
    <text evidence="3">The sequence shown here is derived from an EMBL/GenBank/DDBJ whole genome shotgun (WGS) entry which is preliminary data.</text>
</comment>
<dbReference type="InterPro" id="IPR015943">
    <property type="entry name" value="WD40/YVTN_repeat-like_dom_sf"/>
</dbReference>
<dbReference type="SUPFAM" id="SSF50998">
    <property type="entry name" value="Quinoprotein alcohol dehydrogenase-like"/>
    <property type="match status" value="2"/>
</dbReference>
<feature type="signal peptide" evidence="1">
    <location>
        <begin position="1"/>
        <end position="31"/>
    </location>
</feature>
<sequence length="453" mass="46504">MTAISNIPATRRPGRAILATLAISALLAACAEPEVILPGKRENIRSVLQDPGLEPIESGPVANVSRAISLPAATSNASWPQAIGTPRTRTAHPALGAALAPLWSSSIGAGDSRRQRITADPVVAGGLIYTLDAGSTVTATDIGGRTVWQNDIRPVRDGEGQATGGGIAVSGGVLYVSLGYGSLVALDAATGTVTWRQQLDATGSGAPTVYDGIVYLTAGDDTGWAVNTANGRILWQISAATNINNVLGAPAPALSDDLAIFGFGSGELQAVFRRGGLRRWDAAVLGERPGRALSKVGDVTGAPVIVGDTVYAGNQSGRIVALDTGSGARIWTAPEGAIGRVWPAGDSVFAITDTNELVRLDARDGSRVWGVPLPNFVKDRPRKRSEVFANHGPVIAGGRVIVASSDGQLRSFDPRDGRLIASTPVPGGATTAPVVAGGVLYVVSTGGKLHAFR</sequence>